<gene>
    <name evidence="1" type="ORF">AFUS01_LOCUS7076</name>
</gene>
<protein>
    <submittedName>
        <fullName evidence="1">Uncharacterized protein</fullName>
    </submittedName>
</protein>
<evidence type="ECO:0000313" key="2">
    <source>
        <dbReference type="Proteomes" id="UP000708208"/>
    </source>
</evidence>
<sequence>MSSVSRVVEALERVGLLTMSIIIPWERSPRNDLRLYQASCHDKADHYHELLRLLWKEFNHFVKNGHVLKCTEWTYPHQLQQQQQQYGHPMGTLSNPLINIPEGFRPNIGLSRDEMKDKLAESLAQDSNISCLPGFKP</sequence>
<accession>A0A8J2NTF2</accession>
<proteinExistence type="predicted"/>
<feature type="non-terminal residue" evidence="1">
    <location>
        <position position="1"/>
    </location>
</feature>
<dbReference type="EMBL" id="CAJVCH010047332">
    <property type="protein sequence ID" value="CAG7717632.1"/>
    <property type="molecule type" value="Genomic_DNA"/>
</dbReference>
<comment type="caution">
    <text evidence="1">The sequence shown here is derived from an EMBL/GenBank/DDBJ whole genome shotgun (WGS) entry which is preliminary data.</text>
</comment>
<evidence type="ECO:0000313" key="1">
    <source>
        <dbReference type="EMBL" id="CAG7717632.1"/>
    </source>
</evidence>
<dbReference type="Proteomes" id="UP000708208">
    <property type="component" value="Unassembled WGS sequence"/>
</dbReference>
<keyword evidence="2" id="KW-1185">Reference proteome</keyword>
<organism evidence="1 2">
    <name type="scientific">Allacma fusca</name>
    <dbReference type="NCBI Taxonomy" id="39272"/>
    <lineage>
        <taxon>Eukaryota</taxon>
        <taxon>Metazoa</taxon>
        <taxon>Ecdysozoa</taxon>
        <taxon>Arthropoda</taxon>
        <taxon>Hexapoda</taxon>
        <taxon>Collembola</taxon>
        <taxon>Symphypleona</taxon>
        <taxon>Sminthuridae</taxon>
        <taxon>Allacma</taxon>
    </lineage>
</organism>
<dbReference type="AlphaFoldDB" id="A0A8J2NTF2"/>
<name>A0A8J2NTF2_9HEXA</name>
<reference evidence="1" key="1">
    <citation type="submission" date="2021-06" db="EMBL/GenBank/DDBJ databases">
        <authorList>
            <person name="Hodson N. C."/>
            <person name="Mongue J. A."/>
            <person name="Jaron S. K."/>
        </authorList>
    </citation>
    <scope>NUCLEOTIDE SEQUENCE</scope>
</reference>